<feature type="compositionally biased region" description="Basic and acidic residues" evidence="1">
    <location>
        <begin position="7"/>
        <end position="21"/>
    </location>
</feature>
<dbReference type="RefSeq" id="WP_378966736.1">
    <property type="nucleotide sequence ID" value="NZ_JBHTBJ010000006.1"/>
</dbReference>
<proteinExistence type="predicted"/>
<name>A0ABW2HN41_9ACTN</name>
<protein>
    <recommendedName>
        <fullName evidence="4">Ribbon-helix-helix CopG family protein</fullName>
    </recommendedName>
</protein>
<dbReference type="EMBL" id="JBHTBJ010000006">
    <property type="protein sequence ID" value="MFC7274599.1"/>
    <property type="molecule type" value="Genomic_DNA"/>
</dbReference>
<evidence type="ECO:0008006" key="4">
    <source>
        <dbReference type="Google" id="ProtNLM"/>
    </source>
</evidence>
<evidence type="ECO:0000256" key="1">
    <source>
        <dbReference type="SAM" id="MobiDB-lite"/>
    </source>
</evidence>
<organism evidence="2 3">
    <name type="scientific">Paractinoplanes rhizophilus</name>
    <dbReference type="NCBI Taxonomy" id="1416877"/>
    <lineage>
        <taxon>Bacteria</taxon>
        <taxon>Bacillati</taxon>
        <taxon>Actinomycetota</taxon>
        <taxon>Actinomycetes</taxon>
        <taxon>Micromonosporales</taxon>
        <taxon>Micromonosporaceae</taxon>
        <taxon>Paractinoplanes</taxon>
    </lineage>
</organism>
<comment type="caution">
    <text evidence="2">The sequence shown here is derived from an EMBL/GenBank/DDBJ whole genome shotgun (WGS) entry which is preliminary data.</text>
</comment>
<evidence type="ECO:0000313" key="2">
    <source>
        <dbReference type="EMBL" id="MFC7274599.1"/>
    </source>
</evidence>
<feature type="region of interest" description="Disordered" evidence="1">
    <location>
        <begin position="138"/>
        <end position="169"/>
    </location>
</feature>
<feature type="region of interest" description="Disordered" evidence="1">
    <location>
        <begin position="1"/>
        <end position="22"/>
    </location>
</feature>
<sequence>MTVADFDESRFGETREHYDEHDVGDEVESAVAEGAAVWDETSADDPLVGTSLRLHRSLLHEIRTAAAAEHVPVSMFMRTLLIEALAARREAGAAHLAEELSSVRRDIDELRGLILESARASRNAGRLRYSRQARILKRPKPLPSLTVPVDPRAGRAPTHSGDSRDARHG</sequence>
<dbReference type="Proteomes" id="UP001596548">
    <property type="component" value="Unassembled WGS sequence"/>
</dbReference>
<evidence type="ECO:0000313" key="3">
    <source>
        <dbReference type="Proteomes" id="UP001596548"/>
    </source>
</evidence>
<reference evidence="3" key="1">
    <citation type="journal article" date="2019" name="Int. J. Syst. Evol. Microbiol.">
        <title>The Global Catalogue of Microorganisms (GCM) 10K type strain sequencing project: providing services to taxonomists for standard genome sequencing and annotation.</title>
        <authorList>
            <consortium name="The Broad Institute Genomics Platform"/>
            <consortium name="The Broad Institute Genome Sequencing Center for Infectious Disease"/>
            <person name="Wu L."/>
            <person name="Ma J."/>
        </authorList>
    </citation>
    <scope>NUCLEOTIDE SEQUENCE [LARGE SCALE GENOMIC DNA]</scope>
    <source>
        <strain evidence="3">XZYJT-10</strain>
    </source>
</reference>
<accession>A0ABW2HN41</accession>
<gene>
    <name evidence="2" type="ORF">ACFQS1_11455</name>
</gene>
<keyword evidence="3" id="KW-1185">Reference proteome</keyword>